<dbReference type="RefSeq" id="XP_018473761.1">
    <property type="nucleotide sequence ID" value="XM_018618259.1"/>
</dbReference>
<feature type="compositionally biased region" description="Polar residues" evidence="1">
    <location>
        <begin position="532"/>
        <end position="541"/>
    </location>
</feature>
<proteinExistence type="predicted"/>
<dbReference type="OrthoDB" id="1059173at2759"/>
<feature type="region of interest" description="Disordered" evidence="1">
    <location>
        <begin position="287"/>
        <end position="322"/>
    </location>
</feature>
<feature type="compositionally biased region" description="Polar residues" evidence="1">
    <location>
        <begin position="249"/>
        <end position="263"/>
    </location>
</feature>
<feature type="compositionally biased region" description="Polar residues" evidence="1">
    <location>
        <begin position="443"/>
        <end position="457"/>
    </location>
</feature>
<gene>
    <name evidence="5" type="primary">LOC108844983</name>
</gene>
<sequence length="549" mass="61067">MTRGHYRFTTSEKGKSLALGSVDNTKKRIAAPEFDFSDLVRENSKTLIGRVTNPKEQQVEVLVTELPKKWALRGKVVGASLGSDCFQFRFDRDEDLQCVLLNRPYQHNNWMVILERWEPIISNTFPSKIPFWVTVRGLPLHFWHRDMAVRIAFALGEMEEYEITKISARIRILLNALEPLTMESVVDFKTGEEVAITLEYEKLANHCCSSCNMLTHSTRHCTAKAPLRTTDAQTYPYSTGEHRERSVGRLNSSQTDKQTTYSSLERPEARPYKQDGESFYQRVDRHGRPFGSRVTSEASRVQPLRNKITPDVGGRKPPKPSQLQWRARERAASPVEQVANFHSNSPATPKTSLERNLHDSEFSKQPIIPSTEEVLEDLREVTLQYVNCADPTESAARRRRVIQGETNNLMAETASKIVAAATASASQFTGNLPGPPQVILLPNTESPKNKLASNASSGLPRAPAAGSKRRGRPPGTKKASATTKAMGGSAKKRIFSMAQASPARPNGTPSRARLLPSASPQPQQSNNLPQGPTVNTNNQGFHNPRSPLP</sequence>
<dbReference type="PANTHER" id="PTHR31286">
    <property type="entry name" value="GLYCINE-RICH CELL WALL STRUCTURAL PROTEIN 1.8-LIKE"/>
    <property type="match status" value="1"/>
</dbReference>
<dbReference type="Pfam" id="PF14111">
    <property type="entry name" value="DUF4283"/>
    <property type="match status" value="1"/>
</dbReference>
<dbReference type="Pfam" id="PF14392">
    <property type="entry name" value="zf-CCHC_4"/>
    <property type="match status" value="1"/>
</dbReference>
<feature type="domain" description="DUF4283" evidence="2">
    <location>
        <begin position="42"/>
        <end position="119"/>
    </location>
</feature>
<dbReference type="InterPro" id="IPR040256">
    <property type="entry name" value="At4g02000-like"/>
</dbReference>
<feature type="compositionally biased region" description="Basic and acidic residues" evidence="1">
    <location>
        <begin position="265"/>
        <end position="275"/>
    </location>
</feature>
<evidence type="ECO:0000313" key="5">
    <source>
        <dbReference type="RefSeq" id="XP_018473761.1"/>
    </source>
</evidence>
<dbReference type="InterPro" id="IPR025836">
    <property type="entry name" value="Zn_knuckle_CX2CX4HX4C"/>
</dbReference>
<dbReference type="PANTHER" id="PTHR31286:SF163">
    <property type="entry name" value="ZINC KNUCKLE CX2CX4HX4C DOMAIN-CONTAINING PROTEIN"/>
    <property type="match status" value="1"/>
</dbReference>
<evidence type="ECO:0000259" key="3">
    <source>
        <dbReference type="Pfam" id="PF14392"/>
    </source>
</evidence>
<evidence type="ECO:0000256" key="1">
    <source>
        <dbReference type="SAM" id="MobiDB-lite"/>
    </source>
</evidence>
<dbReference type="KEGG" id="rsz:108844983"/>
<evidence type="ECO:0000313" key="4">
    <source>
        <dbReference type="Proteomes" id="UP000504610"/>
    </source>
</evidence>
<reference evidence="4" key="1">
    <citation type="journal article" date="2019" name="Database">
        <title>The radish genome database (RadishGD): an integrated information resource for radish genomics.</title>
        <authorList>
            <person name="Yu H.J."/>
            <person name="Baek S."/>
            <person name="Lee Y.J."/>
            <person name="Cho A."/>
            <person name="Mun J.H."/>
        </authorList>
    </citation>
    <scope>NUCLEOTIDE SEQUENCE [LARGE SCALE GENOMIC DNA]</scope>
    <source>
        <strain evidence="4">cv. WK10039</strain>
    </source>
</reference>
<reference evidence="5" key="2">
    <citation type="submission" date="2025-08" db="UniProtKB">
        <authorList>
            <consortium name="RefSeq"/>
        </authorList>
    </citation>
    <scope>IDENTIFICATION</scope>
    <source>
        <tissue evidence="5">Leaf</tissue>
    </source>
</reference>
<feature type="compositionally biased region" description="Low complexity" evidence="1">
    <location>
        <begin position="514"/>
        <end position="530"/>
    </location>
</feature>
<feature type="domain" description="Zinc knuckle CX2CX4HX4C" evidence="3">
    <location>
        <begin position="178"/>
        <end position="222"/>
    </location>
</feature>
<dbReference type="Proteomes" id="UP000504610">
    <property type="component" value="Chromosome 3"/>
</dbReference>
<dbReference type="GeneID" id="108844983"/>
<dbReference type="AlphaFoldDB" id="A0A6J0MQF3"/>
<evidence type="ECO:0000259" key="2">
    <source>
        <dbReference type="Pfam" id="PF14111"/>
    </source>
</evidence>
<feature type="region of interest" description="Disordered" evidence="1">
    <location>
        <begin position="232"/>
        <end position="275"/>
    </location>
</feature>
<dbReference type="InterPro" id="IPR025558">
    <property type="entry name" value="DUF4283"/>
</dbReference>
<feature type="region of interest" description="Disordered" evidence="1">
    <location>
        <begin position="436"/>
        <end position="549"/>
    </location>
</feature>
<keyword evidence="4" id="KW-1185">Reference proteome</keyword>
<accession>A0A6J0MQF3</accession>
<protein>
    <submittedName>
        <fullName evidence="5">Uncharacterized protein LOC108844983</fullName>
    </submittedName>
</protein>
<name>A0A6J0MQF3_RAPSA</name>
<organism evidence="4 5">
    <name type="scientific">Raphanus sativus</name>
    <name type="common">Radish</name>
    <name type="synonym">Raphanus raphanistrum var. sativus</name>
    <dbReference type="NCBI Taxonomy" id="3726"/>
    <lineage>
        <taxon>Eukaryota</taxon>
        <taxon>Viridiplantae</taxon>
        <taxon>Streptophyta</taxon>
        <taxon>Embryophyta</taxon>
        <taxon>Tracheophyta</taxon>
        <taxon>Spermatophyta</taxon>
        <taxon>Magnoliopsida</taxon>
        <taxon>eudicotyledons</taxon>
        <taxon>Gunneridae</taxon>
        <taxon>Pentapetalae</taxon>
        <taxon>rosids</taxon>
        <taxon>malvids</taxon>
        <taxon>Brassicales</taxon>
        <taxon>Brassicaceae</taxon>
        <taxon>Brassiceae</taxon>
        <taxon>Raphanus</taxon>
    </lineage>
</organism>